<dbReference type="AlphaFoldDB" id="A0AA35Z026"/>
<keyword evidence="2" id="KW-1185">Reference proteome</keyword>
<dbReference type="EMBL" id="OX465080">
    <property type="protein sequence ID" value="CAI9283231.1"/>
    <property type="molecule type" value="Genomic_DNA"/>
</dbReference>
<reference evidence="1" key="1">
    <citation type="submission" date="2023-04" db="EMBL/GenBank/DDBJ databases">
        <authorList>
            <person name="Vijverberg K."/>
            <person name="Xiong W."/>
            <person name="Schranz E."/>
        </authorList>
    </citation>
    <scope>NUCLEOTIDE SEQUENCE</scope>
</reference>
<name>A0AA35Z026_LACSI</name>
<sequence length="139" mass="15271">MQQETEVSGEEGDGLSVVVNSGEGFSADGFLCRMSLVFGGVRQGGDSGGRLWVKEDEKSELLCFLDWWKTALVSQKCPMSGKSQDWMKTLDVTEEEVGCPGKVLNRDEKRVIKGCCEQRIKGVIVELIGWFNGSWVGSS</sequence>
<organism evidence="1 2">
    <name type="scientific">Lactuca saligna</name>
    <name type="common">Willowleaf lettuce</name>
    <dbReference type="NCBI Taxonomy" id="75948"/>
    <lineage>
        <taxon>Eukaryota</taxon>
        <taxon>Viridiplantae</taxon>
        <taxon>Streptophyta</taxon>
        <taxon>Embryophyta</taxon>
        <taxon>Tracheophyta</taxon>
        <taxon>Spermatophyta</taxon>
        <taxon>Magnoliopsida</taxon>
        <taxon>eudicotyledons</taxon>
        <taxon>Gunneridae</taxon>
        <taxon>Pentapetalae</taxon>
        <taxon>asterids</taxon>
        <taxon>campanulids</taxon>
        <taxon>Asterales</taxon>
        <taxon>Asteraceae</taxon>
        <taxon>Cichorioideae</taxon>
        <taxon>Cichorieae</taxon>
        <taxon>Lactucinae</taxon>
        <taxon>Lactuca</taxon>
    </lineage>
</organism>
<accession>A0AA35Z026</accession>
<dbReference type="Proteomes" id="UP001177003">
    <property type="component" value="Chromosome 4"/>
</dbReference>
<gene>
    <name evidence="1" type="ORF">LSALG_LOCUS22833</name>
</gene>
<evidence type="ECO:0000313" key="1">
    <source>
        <dbReference type="EMBL" id="CAI9283231.1"/>
    </source>
</evidence>
<proteinExistence type="predicted"/>
<protein>
    <submittedName>
        <fullName evidence="1">Uncharacterized protein</fullName>
    </submittedName>
</protein>
<evidence type="ECO:0000313" key="2">
    <source>
        <dbReference type="Proteomes" id="UP001177003"/>
    </source>
</evidence>